<dbReference type="CDD" id="cd05918">
    <property type="entry name" value="A_NRPS_SidN3_like"/>
    <property type="match status" value="1"/>
</dbReference>
<dbReference type="CDD" id="cd05930">
    <property type="entry name" value="A_NRPS"/>
    <property type="match status" value="1"/>
</dbReference>
<dbReference type="InterPro" id="IPR010071">
    <property type="entry name" value="AA_adenyl_dom"/>
</dbReference>
<dbReference type="PROSITE" id="PS00455">
    <property type="entry name" value="AMP_BINDING"/>
    <property type="match status" value="2"/>
</dbReference>
<comment type="caution">
    <text evidence="9">The sequence shown here is derived from an EMBL/GenBank/DDBJ whole genome shotgun (WGS) entry which is preliminary data.</text>
</comment>
<evidence type="ECO:0000256" key="6">
    <source>
        <dbReference type="ARBA" id="ARBA00022737"/>
    </source>
</evidence>
<dbReference type="PROSITE" id="PS00012">
    <property type="entry name" value="PHOSPHOPANTETHEINE"/>
    <property type="match status" value="2"/>
</dbReference>
<keyword evidence="1" id="KW-0596">Phosphopantetheine</keyword>
<keyword evidence="7" id="KW-0511">Multifunctional enzyme</keyword>
<dbReference type="Gene3D" id="3.30.559.10">
    <property type="entry name" value="Chloramphenicol acetyltransferase-like domain"/>
    <property type="match status" value="3"/>
</dbReference>
<dbReference type="SMART" id="SM00823">
    <property type="entry name" value="PKS_PP"/>
    <property type="match status" value="3"/>
</dbReference>
<dbReference type="Gene3D" id="2.30.38.10">
    <property type="entry name" value="Luciferase, Domain 3"/>
    <property type="match status" value="1"/>
</dbReference>
<dbReference type="Pfam" id="PF00668">
    <property type="entry name" value="Condensation"/>
    <property type="match status" value="2"/>
</dbReference>
<dbReference type="InterPro" id="IPR001242">
    <property type="entry name" value="Condensation_dom"/>
</dbReference>
<dbReference type="SUPFAM" id="SSF53335">
    <property type="entry name" value="S-adenosyl-L-methionine-dependent methyltransferases"/>
    <property type="match status" value="1"/>
</dbReference>
<dbReference type="InterPro" id="IPR029063">
    <property type="entry name" value="SAM-dependent_MTases_sf"/>
</dbReference>
<dbReference type="GO" id="GO:0016874">
    <property type="term" value="F:ligase activity"/>
    <property type="evidence" value="ECO:0007669"/>
    <property type="project" value="UniProtKB-KW"/>
</dbReference>
<evidence type="ECO:0000259" key="8">
    <source>
        <dbReference type="PROSITE" id="PS50075"/>
    </source>
</evidence>
<dbReference type="Gene3D" id="3.40.50.150">
    <property type="entry name" value="Vaccinia Virus protein VP39"/>
    <property type="match status" value="1"/>
</dbReference>
<dbReference type="InterPro" id="IPR042099">
    <property type="entry name" value="ANL_N_sf"/>
</dbReference>
<dbReference type="SUPFAM" id="SSF56801">
    <property type="entry name" value="Acetyl-CoA synthetase-like"/>
    <property type="match status" value="2"/>
</dbReference>
<dbReference type="Gene3D" id="3.40.50.1820">
    <property type="entry name" value="alpha/beta hydrolase"/>
    <property type="match status" value="1"/>
</dbReference>
<dbReference type="FunFam" id="3.30.300.30:FF:000015">
    <property type="entry name" value="Nonribosomal peptide synthase SidD"/>
    <property type="match status" value="1"/>
</dbReference>
<evidence type="ECO:0000313" key="10">
    <source>
        <dbReference type="Proteomes" id="UP000037904"/>
    </source>
</evidence>
<dbReference type="InterPro" id="IPR009081">
    <property type="entry name" value="PP-bd_ACP"/>
</dbReference>
<dbReference type="Gene3D" id="1.10.1200.10">
    <property type="entry name" value="ACP-like"/>
    <property type="match status" value="2"/>
</dbReference>
<sequence length="3131" mass="347195">MELLAAVTGRQELPPTPASFCSDADGPLSSSYEQLSRFYDLDSSRIETIKPCTPFQLDMIDCTTSDKKSAIGHAVYDVPTNIDVSRFALAWKEIVNQTPALRAFIFTFESGQASQVILKDSFIFSWMCWPSSTFPEEVVRDEAAAAASGPRCNRFVLLEHMQTKKRQLIWTFDHAFVDIAFQKRVLNRVLVAYKHEKGTPRPETPESSDATDIDSQSASVVSMGYEDTAISATQFWQTHLDNLNASAFPHLSDHLMTPRPTTTASHHITFPPSQQTLSNTTICRTALAILLSRYTHSGEALFGVVTEQRLAFDKYCLADGPYQTFAPLRVHCESDTRVSDVMDVISSYGDRLACLTPFGLRDIRNTGDDGSAACDFQTVLLVTDGSQVDNGINGFLQQTSKPSRFMPCNNRALLLHCQMESQGASLVAHYDRNVIDSLQTTRLLHQIGHLIKYLQSSSDLDSVAKVNLMTESDRGEIESWNSEPLQAQDTLIHHEMLKAVSHSPTKTAIQAWDGDWIYSELDNVSSQLAAYIKSLDLGAEQAIIPVYFEKSKWVIALMLAVLKSGNAFTLIDPNDPPARTAQVVTQTRASVALTSKLHCETVQKLVGRCVVVDEEILQSVSLSDDFSSPAKPHDLAYVIFTSGSTGDPKGIMIEHRAFSSCALKFGASLGISADTRALQFGTHAFGACLLEIMTTLIHGGCVCIPSDDDRMNNIPSFINRYNVNWMMATPSYMGTFAPEDVPGLVTLVLVGEQMSASVNAIWSPKVQLLNGYGQSESSSICFASKMSTEPNNMGKAVGAHSWVIDPNDVNRLVPIGAVGELVIESPGIARDYVIPPPPEKSPFFTAIPSWYPTDKLPGGIKFYRTGDLARYASDGSIVCLGRMDSQVKIRGQRVELGAIETLLRQQMPDDLTIVVEATKRSQSANSTALIAFLIGSSYFDNKSLDAYILDHVATKGINMKLKQVLPRHSIPSFYIYMLELPRTATGKIDRRRLRIMGNDILDKQAQVTVVQQKPAPIPVMADTAAKLYSIWVESLSVDPAAANIGATFFELGGNSITAIKMVNMARSVGMDLKVSDIYQNPTLAGLSAVIKGDPMSYTLIPKSTHDGAVEQSFSQGRLWFLDQLDVGSLWYLIPYAVRMRGPIDVDALRRALAALEQRHETLRTTFEDQDGVGVQIVHERLSKEMKVIDLCGSGVDPLDMLNQEQTTPFNLSSEAGWRATLLRLDEDDHILTIVMHHIISDGWSIDVLRRDLNQLYSAALRGSEDPLSALTPLPIQYNDFAKWQKDQFIEQEKQLNYWKKQLKDSSPAKIPTDFVRPALLSGDAGCVPVTVDGELYQSLRAFCNEHNTTSFVVLLAAFRAAHYRLTAVEDAVIGTPIANRNRPELEDIIGCFVNTQCMRINIDDHDTFGTLINQVKSTTTVAFENEDVPFERVVSALQPGSRDLSSTPLAQLIFAVHSQKDLGRFEFQGVESVPVPSKAYTRFDMEFHLFQESDSLKGSINFAAELFKMETVENVSRVFFEILRNGLQSSRTPVSVLPLTDGVAKLEELDVLNVKLVDYPRESNLVDVFQSQVSAYPESLAVVDSSCRLTYAELDRQSDVLAGWLRRRSMPAESLVAVFAPRSCETIVSFFGILKANLAYLPLDVRSPSARVQDILSDLPGPTVVFLGHDTASPEIEVTNVEFVRIQDALQHGNTSSAEVLKYNITKPSATSLAYVLYTSGSTGRPKGVMIEHRVIIRTVTSGCIPNYPSETRMAHMATIAFDGASYEIYSALLFGRTLVCIDYMTTLDARALKDVFFREQVNAAVMSPALLKMYLSESREALKNLDVLLLGGDRFDGPDALDAQGLIKGQCYNGYGPTENGVMSTIYPIDTTESFINGVPIGRALKNSGAYVMDPKQQLVGIGVMGELVVTGDGLARGYTDKALDKNRFVQITVGGKTVKAYRTGDRVRYRIGDGLIEFFGRMDTQFKIRGNRIESAEVEAALLRDTSVRDAAVVLQQNQDQAPEIFGFVVADYDHSENDEGRSTDQVEGWQDHFEGGMYSDISEIDPSTIGNDFKGWTSMYDGSQIDLAEMHEWLDDTTQTLHDNRCPGHVLEIGTGSGMILFNLDSRLQSYVGLEPSRSAAVFVNKAIESVPSLVGKAKVHVGTATDIGQVNDVHPDLVVLNSVIQYFPSLEYLTQVTDTLVHLPDVKRIFFGDVRSQATNEHFLAARAVCTLGENATKDNVRQKMAELEDMEEELLVEPAFFTSLKDKFPGLVEHVEILPKNMEAVNELSAYRYAAVVHIRGSLGEESVLPVEKDDWIDFQAKQLDQQSLVDLLAAWKNANVAVSNIPFRSTAFERQVVASLNSDINEWQLSAIRSNAESHSSLSVTDIFRIADQAGFRVEVSAARQWSQNGALDAVFHHCSSEGRTLVNFLTDHHLQGSDLLTNRPLQRLQNRRIALQVREKLRSLLPSYMIPSSIVVLDKMPLNANGKVDRKELSRKVKCVPKQQTTAPLPAFPISEVEIILCEEATEVFGMKVDITDHFFNLGGHSLLATKLISRIDQRLKVRVTVKDVFDHPVFSDLASVIRQGLGLQHPVPDAQGQDRSAHVAPRTETEAILCDEFSKILGFQVGITDNFFDLGGHSLMATKLAVRIGHRLDTTVSVKDVFDHPVLFQLAIAMDNLVQSKTNQRVGGREMAEYSPFQLLSTEDPEEFMAKDIKPQLELQNTIQDVYPSTQMQKVFLFDPTTARPRPFVPFYIDFPSTSEPDAACLIKACKSLVVHLDIFRTVFVETSGELYQVVLSSFDLPIQVIETEANINTATNEFLDEFAKEPVRLGQPLIRFTILKQTKSMRVIMRISHALYDGLSLEHVVRKLHMLYNGRSLLAPHQFSRYMQYTADGHESGHQFWRDVIQNTPMTILIDDKIVDGNDTTSKALHLSKIVNIPSQVLRGGSNIITQATVFNAACALVLSQESGSKDVVFGRIVSGRQGLPVEYQDIVGPCTNAVPVRAHVESSDHQQLLHDIQDQYLLSLPHETLGFSDLKRNCTDWPESVTNFSCCITYHNFEYHPESQFDQQRVEMGVLTRFVNIEMDEPLYDLAIAGEVEPDGTGLKVTVIAKTQLFSSERVEYLLEEVSKTFESLNSALQGSN</sequence>
<dbReference type="Gene3D" id="3.40.50.980">
    <property type="match status" value="2"/>
</dbReference>
<keyword evidence="6" id="KW-0677">Repeat</keyword>
<dbReference type="NCBIfam" id="TIGR01733">
    <property type="entry name" value="AA-adenyl-dom"/>
    <property type="match status" value="1"/>
</dbReference>
<evidence type="ECO:0000256" key="1">
    <source>
        <dbReference type="ARBA" id="ARBA00022450"/>
    </source>
</evidence>
<reference evidence="9 10" key="1">
    <citation type="submission" date="2015-04" db="EMBL/GenBank/DDBJ databases">
        <title>The draft genome sequence of Fusarium langsethiae, a T-2/HT-2 mycotoxin producer.</title>
        <authorList>
            <person name="Lysoe E."/>
            <person name="Divon H.H."/>
            <person name="Terzi V."/>
            <person name="Orru L."/>
            <person name="Lamontanara A."/>
            <person name="Kolseth A.-K."/>
            <person name="Frandsen R.J."/>
            <person name="Nielsen K."/>
            <person name="Thrane U."/>
        </authorList>
    </citation>
    <scope>NUCLEOTIDE SEQUENCE [LARGE SCALE GENOMIC DNA]</scope>
    <source>
        <strain evidence="9 10">Fl201059</strain>
    </source>
</reference>
<dbReference type="Gene3D" id="3.40.50.12780">
    <property type="entry name" value="N-terminal domain of ligase-like"/>
    <property type="match status" value="1"/>
</dbReference>
<dbReference type="InterPro" id="IPR036736">
    <property type="entry name" value="ACP-like_sf"/>
</dbReference>
<dbReference type="GO" id="GO:0031177">
    <property type="term" value="F:phosphopantetheine binding"/>
    <property type="evidence" value="ECO:0007669"/>
    <property type="project" value="InterPro"/>
</dbReference>
<organism evidence="9 10">
    <name type="scientific">Fusarium langsethiae</name>
    <dbReference type="NCBI Taxonomy" id="179993"/>
    <lineage>
        <taxon>Eukaryota</taxon>
        <taxon>Fungi</taxon>
        <taxon>Dikarya</taxon>
        <taxon>Ascomycota</taxon>
        <taxon>Pezizomycotina</taxon>
        <taxon>Sordariomycetes</taxon>
        <taxon>Hypocreomycetidae</taxon>
        <taxon>Hypocreales</taxon>
        <taxon>Nectriaceae</taxon>
        <taxon>Fusarium</taxon>
    </lineage>
</organism>
<dbReference type="CDD" id="cd19542">
    <property type="entry name" value="CT_NRPS-like"/>
    <property type="match status" value="1"/>
</dbReference>
<feature type="domain" description="Carrier" evidence="8">
    <location>
        <begin position="2499"/>
        <end position="2573"/>
    </location>
</feature>
<dbReference type="CDD" id="cd19531">
    <property type="entry name" value="LCL_NRPS-like"/>
    <property type="match status" value="1"/>
</dbReference>
<proteinExistence type="predicted"/>
<dbReference type="Proteomes" id="UP000037904">
    <property type="component" value="Unassembled WGS sequence"/>
</dbReference>
<dbReference type="EMBL" id="JXCE01000132">
    <property type="protein sequence ID" value="KPA40528.1"/>
    <property type="molecule type" value="Genomic_DNA"/>
</dbReference>
<dbReference type="GO" id="GO:0008168">
    <property type="term" value="F:methyltransferase activity"/>
    <property type="evidence" value="ECO:0007669"/>
    <property type="project" value="UniProtKB-KW"/>
</dbReference>
<dbReference type="Pfam" id="PF00501">
    <property type="entry name" value="AMP-binding"/>
    <property type="match status" value="2"/>
</dbReference>
<evidence type="ECO:0000256" key="2">
    <source>
        <dbReference type="ARBA" id="ARBA00022553"/>
    </source>
</evidence>
<dbReference type="Pfam" id="PF00550">
    <property type="entry name" value="PP-binding"/>
    <property type="match status" value="3"/>
</dbReference>
<keyword evidence="3" id="KW-0436">Ligase</keyword>
<feature type="domain" description="Carrier" evidence="8">
    <location>
        <begin position="1021"/>
        <end position="1094"/>
    </location>
</feature>
<keyword evidence="2" id="KW-0597">Phosphoprotein</keyword>
<evidence type="ECO:0000313" key="9">
    <source>
        <dbReference type="EMBL" id="KPA40528.1"/>
    </source>
</evidence>
<feature type="domain" description="Carrier" evidence="8">
    <location>
        <begin position="2592"/>
        <end position="2666"/>
    </location>
</feature>
<dbReference type="Gene3D" id="3.30.300.30">
    <property type="match status" value="3"/>
</dbReference>
<dbReference type="InterPro" id="IPR023213">
    <property type="entry name" value="CAT-like_dom_sf"/>
</dbReference>
<dbReference type="GO" id="GO:0043041">
    <property type="term" value="P:amino acid activation for nonribosomal peptide biosynthetic process"/>
    <property type="evidence" value="ECO:0007669"/>
    <property type="project" value="TreeGrafter"/>
</dbReference>
<dbReference type="PANTHER" id="PTHR45527">
    <property type="entry name" value="NONRIBOSOMAL PEPTIDE SYNTHETASE"/>
    <property type="match status" value="1"/>
</dbReference>
<evidence type="ECO:0000256" key="5">
    <source>
        <dbReference type="ARBA" id="ARBA00022679"/>
    </source>
</evidence>
<dbReference type="GO" id="GO:0044550">
    <property type="term" value="P:secondary metabolite biosynthetic process"/>
    <property type="evidence" value="ECO:0007669"/>
    <property type="project" value="TreeGrafter"/>
</dbReference>
<dbReference type="GO" id="GO:0005737">
    <property type="term" value="C:cytoplasm"/>
    <property type="evidence" value="ECO:0007669"/>
    <property type="project" value="TreeGrafter"/>
</dbReference>
<keyword evidence="4" id="KW-0489">Methyltransferase</keyword>
<dbReference type="GO" id="GO:0032259">
    <property type="term" value="P:methylation"/>
    <property type="evidence" value="ECO:0007669"/>
    <property type="project" value="UniProtKB-KW"/>
</dbReference>
<dbReference type="InterPro" id="IPR020845">
    <property type="entry name" value="AMP-binding_CS"/>
</dbReference>
<dbReference type="Gene3D" id="3.30.559.30">
    <property type="entry name" value="Nonribosomal peptide synthetase, condensation domain"/>
    <property type="match status" value="3"/>
</dbReference>
<dbReference type="InterPro" id="IPR029058">
    <property type="entry name" value="AB_hydrolase_fold"/>
</dbReference>
<name>A0A0M9EV37_FUSLA</name>
<dbReference type="SUPFAM" id="SSF47336">
    <property type="entry name" value="ACP-like"/>
    <property type="match status" value="3"/>
</dbReference>
<protein>
    <submittedName>
        <fullName evidence="9">Enniatin synthase</fullName>
    </submittedName>
</protein>
<dbReference type="InterPro" id="IPR045851">
    <property type="entry name" value="AMP-bd_C_sf"/>
</dbReference>
<keyword evidence="5" id="KW-0808">Transferase</keyword>
<dbReference type="InterPro" id="IPR006162">
    <property type="entry name" value="Ppantetheine_attach_site"/>
</dbReference>
<dbReference type="CDD" id="cd19545">
    <property type="entry name" value="FUM14_C_NRPS-like"/>
    <property type="match status" value="1"/>
</dbReference>
<accession>A0A0M9EV37</accession>
<dbReference type="SMR" id="A0A0M9EV37"/>
<dbReference type="PANTHER" id="PTHR45527:SF16">
    <property type="entry name" value="NONRIBOSOMAL PEPTIDE SYNTHASE ATNA-RELATED"/>
    <property type="match status" value="1"/>
</dbReference>
<dbReference type="PROSITE" id="PS50075">
    <property type="entry name" value="CARRIER"/>
    <property type="match status" value="3"/>
</dbReference>
<dbReference type="InterPro" id="IPR020806">
    <property type="entry name" value="PKS_PP-bd"/>
</dbReference>
<evidence type="ECO:0000256" key="3">
    <source>
        <dbReference type="ARBA" id="ARBA00022598"/>
    </source>
</evidence>
<evidence type="ECO:0000256" key="7">
    <source>
        <dbReference type="ARBA" id="ARBA00023268"/>
    </source>
</evidence>
<dbReference type="InterPro" id="IPR000873">
    <property type="entry name" value="AMP-dep_synth/lig_dom"/>
</dbReference>
<evidence type="ECO:0000256" key="4">
    <source>
        <dbReference type="ARBA" id="ARBA00022603"/>
    </source>
</evidence>
<keyword evidence="10" id="KW-1185">Reference proteome</keyword>
<dbReference type="SUPFAM" id="SSF52777">
    <property type="entry name" value="CoA-dependent acyltransferases"/>
    <property type="match status" value="6"/>
</dbReference>
<dbReference type="FunFam" id="3.30.300.30:FF:000084">
    <property type="entry name" value="Enniatin synthase"/>
    <property type="match status" value="1"/>
</dbReference>
<gene>
    <name evidence="9" type="ORF">FLAG1_06609</name>
</gene>